<evidence type="ECO:0000259" key="4">
    <source>
        <dbReference type="SMART" id="SM00363"/>
    </source>
</evidence>
<dbReference type="Gene3D" id="3.30.2350.10">
    <property type="entry name" value="Pseudouridine synthase"/>
    <property type="match status" value="1"/>
</dbReference>
<evidence type="ECO:0000256" key="2">
    <source>
        <dbReference type="ARBA" id="ARBA00023235"/>
    </source>
</evidence>
<dbReference type="InterPro" id="IPR036986">
    <property type="entry name" value="S4_RNA-bd_sf"/>
</dbReference>
<evidence type="ECO:0000313" key="5">
    <source>
        <dbReference type="EMBL" id="NLZ24597.1"/>
    </source>
</evidence>
<dbReference type="Gene3D" id="3.10.290.10">
    <property type="entry name" value="RNA-binding S4 domain"/>
    <property type="match status" value="1"/>
</dbReference>
<dbReference type="AlphaFoldDB" id="A0A847VE27"/>
<dbReference type="SMART" id="SM00363">
    <property type="entry name" value="S4"/>
    <property type="match status" value="1"/>
</dbReference>
<dbReference type="Proteomes" id="UP000564033">
    <property type="component" value="Unassembled WGS sequence"/>
</dbReference>
<dbReference type="InterPro" id="IPR006145">
    <property type="entry name" value="PsdUridine_synth_RsuA/RluA"/>
</dbReference>
<dbReference type="InterPro" id="IPR006224">
    <property type="entry name" value="PsdUridine_synth_RluA-like_CS"/>
</dbReference>
<reference evidence="5 6" key="1">
    <citation type="journal article" date="2020" name="Biotechnol. Biofuels">
        <title>New insights from the biogas microbiome by comprehensive genome-resolved metagenomics of nearly 1600 species originating from multiple anaerobic digesters.</title>
        <authorList>
            <person name="Campanaro S."/>
            <person name="Treu L."/>
            <person name="Rodriguez-R L.M."/>
            <person name="Kovalovszki A."/>
            <person name="Ziels R.M."/>
            <person name="Maus I."/>
            <person name="Zhu X."/>
            <person name="Kougias P.G."/>
            <person name="Basile A."/>
            <person name="Luo G."/>
            <person name="Schluter A."/>
            <person name="Konstantinidis K.T."/>
            <person name="Angelidaki I."/>
        </authorList>
    </citation>
    <scope>NUCLEOTIDE SEQUENCE [LARGE SCALE GENOMIC DNA]</scope>
    <source>
        <strain evidence="5">AS19jrsBPTG_9</strain>
    </source>
</reference>
<dbReference type="GO" id="GO:0003723">
    <property type="term" value="F:RNA binding"/>
    <property type="evidence" value="ECO:0007669"/>
    <property type="project" value="UniProtKB-KW"/>
</dbReference>
<protein>
    <submittedName>
        <fullName evidence="5">RluA family pseudouridine synthase</fullName>
    </submittedName>
</protein>
<dbReference type="Pfam" id="PF00849">
    <property type="entry name" value="PseudoU_synth_2"/>
    <property type="match status" value="1"/>
</dbReference>
<dbReference type="InterPro" id="IPR050188">
    <property type="entry name" value="RluA_PseudoU_synthase"/>
</dbReference>
<dbReference type="PROSITE" id="PS01129">
    <property type="entry name" value="PSI_RLU"/>
    <property type="match status" value="1"/>
</dbReference>
<dbReference type="GO" id="GO:0120159">
    <property type="term" value="F:rRNA pseudouridine synthase activity"/>
    <property type="evidence" value="ECO:0007669"/>
    <property type="project" value="UniProtKB-ARBA"/>
</dbReference>
<organism evidence="5 6">
    <name type="scientific">Candidatus Dojkabacteria bacterium</name>
    <dbReference type="NCBI Taxonomy" id="2099670"/>
    <lineage>
        <taxon>Bacteria</taxon>
        <taxon>Candidatus Dojkabacteria</taxon>
    </lineage>
</organism>
<dbReference type="PROSITE" id="PS50889">
    <property type="entry name" value="S4"/>
    <property type="match status" value="1"/>
</dbReference>
<evidence type="ECO:0000256" key="3">
    <source>
        <dbReference type="PROSITE-ProRule" id="PRU00182"/>
    </source>
</evidence>
<dbReference type="CDD" id="cd00165">
    <property type="entry name" value="S4"/>
    <property type="match status" value="1"/>
</dbReference>
<dbReference type="SUPFAM" id="SSF55120">
    <property type="entry name" value="Pseudouridine synthase"/>
    <property type="match status" value="1"/>
</dbReference>
<keyword evidence="2" id="KW-0413">Isomerase</keyword>
<keyword evidence="3" id="KW-0694">RNA-binding</keyword>
<accession>A0A847VE27</accession>
<dbReference type="CDD" id="cd02869">
    <property type="entry name" value="PseudoU_synth_RluA_like"/>
    <property type="match status" value="1"/>
</dbReference>
<proteinExistence type="inferred from homology"/>
<feature type="domain" description="RNA-binding S4" evidence="4">
    <location>
        <begin position="12"/>
        <end position="74"/>
    </location>
</feature>
<evidence type="ECO:0000313" key="6">
    <source>
        <dbReference type="Proteomes" id="UP000564033"/>
    </source>
</evidence>
<sequence>MRIIIQEDNIDKRVDVLLSELLREKSLTRTVIQEYISQGCSVNNRVCKKSYRFKEGDVFTVDEEYWESVKKGLDKDTEIVPQRKELDIRYEDSDLMVLFKPKGLVVHPGVNNMENTLANYIRYYLESKGEYDELMDRSGIVHRLDKGVSGLMVVAKKKGTEEYLKKKFKKGEVIRIYLAELEKSTDIEQKFNPYKYIKELSIEVEPWKEWSKTEGYIGRSTLNRYKMEFKRYKFPGSKEALSYLLFVNKYALVKLETGRMHQIRATLEYLGYSIKGDNLYGMAKGDGSNIMLEAVLLSFVKPDGERIILKTE</sequence>
<gene>
    <name evidence="5" type="ORF">GX888_02555</name>
</gene>
<comment type="caution">
    <text evidence="5">The sequence shown here is derived from an EMBL/GenBank/DDBJ whole genome shotgun (WGS) entry which is preliminary data.</text>
</comment>
<evidence type="ECO:0000256" key="1">
    <source>
        <dbReference type="ARBA" id="ARBA00010876"/>
    </source>
</evidence>
<dbReference type="InterPro" id="IPR002942">
    <property type="entry name" value="S4_RNA-bd"/>
</dbReference>
<comment type="similarity">
    <text evidence="1">Belongs to the pseudouridine synthase RluA family.</text>
</comment>
<dbReference type="InterPro" id="IPR020103">
    <property type="entry name" value="PsdUridine_synth_cat_dom_sf"/>
</dbReference>
<dbReference type="PANTHER" id="PTHR21600">
    <property type="entry name" value="MITOCHONDRIAL RNA PSEUDOURIDINE SYNTHASE"/>
    <property type="match status" value="1"/>
</dbReference>
<dbReference type="EMBL" id="JAAZIL010000060">
    <property type="protein sequence ID" value="NLZ24597.1"/>
    <property type="molecule type" value="Genomic_DNA"/>
</dbReference>
<dbReference type="GO" id="GO:0000455">
    <property type="term" value="P:enzyme-directed rRNA pseudouridine synthesis"/>
    <property type="evidence" value="ECO:0007669"/>
    <property type="project" value="TreeGrafter"/>
</dbReference>
<name>A0A847VE27_9BACT</name>
<dbReference type="PANTHER" id="PTHR21600:SF87">
    <property type="entry name" value="RNA PSEUDOURIDYLATE SYNTHASE DOMAIN-CONTAINING PROTEIN 1"/>
    <property type="match status" value="1"/>
</dbReference>